<evidence type="ECO:0000259" key="6">
    <source>
        <dbReference type="PROSITE" id="PS50157"/>
    </source>
</evidence>
<evidence type="ECO:0000256" key="1">
    <source>
        <dbReference type="ARBA" id="ARBA00022723"/>
    </source>
</evidence>
<dbReference type="AlphaFoldDB" id="A0A9P0PH46"/>
<dbReference type="PANTHER" id="PTHR24379">
    <property type="entry name" value="KRAB AND ZINC FINGER DOMAIN-CONTAINING"/>
    <property type="match status" value="1"/>
</dbReference>
<evidence type="ECO:0000313" key="8">
    <source>
        <dbReference type="Proteomes" id="UP001152888"/>
    </source>
</evidence>
<comment type="caution">
    <text evidence="7">The sequence shown here is derived from an EMBL/GenBank/DDBJ whole genome shotgun (WGS) entry which is preliminary data.</text>
</comment>
<keyword evidence="8" id="KW-1185">Reference proteome</keyword>
<protein>
    <recommendedName>
        <fullName evidence="6">C2H2-type domain-containing protein</fullName>
    </recommendedName>
</protein>
<name>A0A9P0PH46_ACAOB</name>
<dbReference type="PANTHER" id="PTHR24379:SF121">
    <property type="entry name" value="C2H2-TYPE DOMAIN-CONTAINING PROTEIN"/>
    <property type="match status" value="1"/>
</dbReference>
<evidence type="ECO:0000256" key="5">
    <source>
        <dbReference type="PROSITE-ProRule" id="PRU00042"/>
    </source>
</evidence>
<feature type="domain" description="C2H2-type" evidence="6">
    <location>
        <begin position="602"/>
        <end position="629"/>
    </location>
</feature>
<dbReference type="SUPFAM" id="SSF57667">
    <property type="entry name" value="beta-beta-alpha zinc fingers"/>
    <property type="match status" value="2"/>
</dbReference>
<organism evidence="7 8">
    <name type="scientific">Acanthoscelides obtectus</name>
    <name type="common">Bean weevil</name>
    <name type="synonym">Bruchus obtectus</name>
    <dbReference type="NCBI Taxonomy" id="200917"/>
    <lineage>
        <taxon>Eukaryota</taxon>
        <taxon>Metazoa</taxon>
        <taxon>Ecdysozoa</taxon>
        <taxon>Arthropoda</taxon>
        <taxon>Hexapoda</taxon>
        <taxon>Insecta</taxon>
        <taxon>Pterygota</taxon>
        <taxon>Neoptera</taxon>
        <taxon>Endopterygota</taxon>
        <taxon>Coleoptera</taxon>
        <taxon>Polyphaga</taxon>
        <taxon>Cucujiformia</taxon>
        <taxon>Chrysomeloidea</taxon>
        <taxon>Chrysomelidae</taxon>
        <taxon>Bruchinae</taxon>
        <taxon>Bruchini</taxon>
        <taxon>Acanthoscelides</taxon>
    </lineage>
</organism>
<evidence type="ECO:0000256" key="2">
    <source>
        <dbReference type="ARBA" id="ARBA00022737"/>
    </source>
</evidence>
<sequence>MKTKRSRGSSKKLPKRIKMKEFTKANISENSQPDSLTELCLSSEIDLGTTTGDSNYSDMNEHTQVTDSLNVTADSTVTSSMDHACISNGEVPLCSTTGFSDIPESPQFDPQVQSSTPSIPRTKIDQQNTLKDLDYSQVEGYSEVTDSVNITADSSLISRSDQYSDSAQIVEFYNALEDCLTNTEVTPCSTTELHENIDAKKCKKEIPTLLSHKSKSNLVPTPSANLASIEIKKQDDETKVKICRLCLVFIDDEGIPIGKILPMLQIVLPEVDVQITKDPVVCQNCSSFIDKASVFMIHTLDVENKIKSYHATRLSTEEQVDLYNVLESAFPKFELDTDTFGNDESKHEEIDEKKEDIKDVKRISKKPEYKRKSVREHQKGAKYYYCEHCTFKTRYRSSKKLHKKTMHSNPDNIVMHSCPVCPFKTKYRRYLNTHMLVHKNPEDCKMHQCPECEYKTKTKSYLKTHILTHKRPEEVPKYKCEYCNFETKHKKYLETHRLIHMDPDDIPMHQCDMCSFQTKSKQYLKTHKIMHKDPKEIPTHKCDICDFETKSKQYLKTHKIMHKDPKEITMHKCEHCSFQTKFKYSLKKHVLIHRNPDEIPMYQCDQCTFRTRHKKYLETHSTVHLSPDEIPMYQCDQCEFQTKSKAYLMKTHMQIHKNPDELILHKCEICPFKTRHKGYIETHMLTHKSRDEVTLYSCDNCDFSTKFKHYLRRHILVHLAPGQCPMYKCTECDFETKHRGYLDTHILYVHKSKDEVQMHRCTVCDFETKSKGYLKTHMLLHKNPDEVPMYKCKRCKFTTKHKSYLKTHIVHMHNRKWLYK</sequence>
<feature type="domain" description="C2H2-type" evidence="6">
    <location>
        <begin position="727"/>
        <end position="755"/>
    </location>
</feature>
<dbReference type="InterPro" id="IPR013087">
    <property type="entry name" value="Znf_C2H2_type"/>
</dbReference>
<feature type="domain" description="C2H2-type" evidence="6">
    <location>
        <begin position="478"/>
        <end position="505"/>
    </location>
</feature>
<keyword evidence="3 5" id="KW-0863">Zinc-finger</keyword>
<dbReference type="InterPro" id="IPR036236">
    <property type="entry name" value="Znf_C2H2_sf"/>
</dbReference>
<reference evidence="7" key="1">
    <citation type="submission" date="2022-03" db="EMBL/GenBank/DDBJ databases">
        <authorList>
            <person name="Sayadi A."/>
        </authorList>
    </citation>
    <scope>NUCLEOTIDE SEQUENCE</scope>
</reference>
<evidence type="ECO:0000256" key="4">
    <source>
        <dbReference type="ARBA" id="ARBA00022833"/>
    </source>
</evidence>
<dbReference type="InterPro" id="IPR012934">
    <property type="entry name" value="Znf_AD"/>
</dbReference>
<dbReference type="SMART" id="SM00355">
    <property type="entry name" value="ZnF_C2H2"/>
    <property type="match status" value="14"/>
</dbReference>
<dbReference type="Proteomes" id="UP001152888">
    <property type="component" value="Unassembled WGS sequence"/>
</dbReference>
<accession>A0A9P0PH46</accession>
<dbReference type="Pfam" id="PF00096">
    <property type="entry name" value="zf-C2H2"/>
    <property type="match status" value="1"/>
</dbReference>
<feature type="domain" description="C2H2-type" evidence="6">
    <location>
        <begin position="447"/>
        <end position="474"/>
    </location>
</feature>
<dbReference type="Gene3D" id="3.30.160.60">
    <property type="entry name" value="Classic Zinc Finger"/>
    <property type="match status" value="7"/>
</dbReference>
<keyword evidence="2" id="KW-0677">Repeat</keyword>
<dbReference type="SMART" id="SM00868">
    <property type="entry name" value="zf-AD"/>
    <property type="match status" value="1"/>
</dbReference>
<dbReference type="PROSITE" id="PS50157">
    <property type="entry name" value="ZINC_FINGER_C2H2_2"/>
    <property type="match status" value="4"/>
</dbReference>
<keyword evidence="1" id="KW-0479">Metal-binding</keyword>
<dbReference type="OrthoDB" id="6780556at2759"/>
<evidence type="ECO:0000256" key="3">
    <source>
        <dbReference type="ARBA" id="ARBA00022771"/>
    </source>
</evidence>
<gene>
    <name evidence="7" type="ORF">ACAOBT_LOCUS13967</name>
</gene>
<dbReference type="GO" id="GO:0008270">
    <property type="term" value="F:zinc ion binding"/>
    <property type="evidence" value="ECO:0007669"/>
    <property type="project" value="UniProtKB-KW"/>
</dbReference>
<evidence type="ECO:0000313" key="7">
    <source>
        <dbReference type="EMBL" id="CAH1980414.1"/>
    </source>
</evidence>
<proteinExistence type="predicted"/>
<dbReference type="GO" id="GO:0005634">
    <property type="term" value="C:nucleus"/>
    <property type="evidence" value="ECO:0007669"/>
    <property type="project" value="InterPro"/>
</dbReference>
<keyword evidence="4" id="KW-0862">Zinc</keyword>
<dbReference type="EMBL" id="CAKOFQ010006894">
    <property type="protein sequence ID" value="CAH1980414.1"/>
    <property type="molecule type" value="Genomic_DNA"/>
</dbReference>